<keyword evidence="3" id="KW-0949">S-adenosyl-L-methionine</keyword>
<dbReference type="Pfam" id="PF04055">
    <property type="entry name" value="Radical_SAM"/>
    <property type="match status" value="2"/>
</dbReference>
<evidence type="ECO:0000313" key="11">
    <source>
        <dbReference type="Proteomes" id="UP000177092"/>
    </source>
</evidence>
<organism evidence="10 11">
    <name type="scientific">Candidatus Gottesmanbacteria bacterium RIFCSPHIGHO2_02_FULL_40_13</name>
    <dbReference type="NCBI Taxonomy" id="1798384"/>
    <lineage>
        <taxon>Bacteria</taxon>
        <taxon>Candidatus Gottesmaniibacteriota</taxon>
    </lineage>
</organism>
<dbReference type="InterPro" id="IPR020612">
    <property type="entry name" value="Methylthiotransferase_CS"/>
</dbReference>
<dbReference type="Gene3D" id="3.80.30.20">
    <property type="entry name" value="tm_1862 like domain"/>
    <property type="match status" value="2"/>
</dbReference>
<evidence type="ECO:0000256" key="4">
    <source>
        <dbReference type="ARBA" id="ARBA00022723"/>
    </source>
</evidence>
<dbReference type="SMART" id="SM00729">
    <property type="entry name" value="Elp3"/>
    <property type="match status" value="1"/>
</dbReference>
<sequence length="434" mass="49660">MTTSYYIVTFGCAQNVSDSQRIAAMLESRGMKAAKKLQDSDHVIINTCMIREKAENRVYGLVNNLTKNKEQRTKNRKIILTGCMVGMAVRDKTGKFLKLLRKRLPDVDEFLPIEEVGFDHDPIRTDRIHGLVPVSNGCNNFCTFCVVPFTRGREISRPYDEVLHECWELARLGYKKVTLLGMNVNSYGADLVVGAENIQVLRDIGKTYFLNSSISHSGKPKARPESKVDSGVTDVPQNDKLMKGYKLPNGRIVKPILVKHLNRLRIPTLFPYLLEDICKITGIEIVDFLSSNPWDFSDELIEVIARNPKISRKIHLPVQSGSNNVLKRMNRWYTAEQYLALILKLKSKISKLRISTDIIVGFCEESEKEFQETVDLVKRAGFYKAYIAMYSDRPMTAAHKAFKDNVEHKIKKERFEILEKLINIPNLKDPEFKN</sequence>
<evidence type="ECO:0000256" key="1">
    <source>
        <dbReference type="ARBA" id="ARBA00001966"/>
    </source>
</evidence>
<keyword evidence="2" id="KW-0004">4Fe-4S</keyword>
<accession>A0A1F6ABG1</accession>
<gene>
    <name evidence="10" type="ORF">A3D03_01340</name>
</gene>
<comment type="cofactor">
    <cofactor evidence="1">
        <name>[4Fe-4S] cluster</name>
        <dbReference type="ChEBI" id="CHEBI:49883"/>
    </cofactor>
</comment>
<dbReference type="InterPro" id="IPR058240">
    <property type="entry name" value="rSAM_sf"/>
</dbReference>
<dbReference type="Pfam" id="PF00919">
    <property type="entry name" value="UPF0004"/>
    <property type="match status" value="1"/>
</dbReference>
<dbReference type="GO" id="GO:0046872">
    <property type="term" value="F:metal ion binding"/>
    <property type="evidence" value="ECO:0007669"/>
    <property type="project" value="UniProtKB-KW"/>
</dbReference>
<keyword evidence="4" id="KW-0479">Metal-binding</keyword>
<dbReference type="InterPro" id="IPR013848">
    <property type="entry name" value="Methylthiotransferase_N"/>
</dbReference>
<evidence type="ECO:0000256" key="2">
    <source>
        <dbReference type="ARBA" id="ARBA00022485"/>
    </source>
</evidence>
<dbReference type="PANTHER" id="PTHR43020">
    <property type="entry name" value="CDK5 REGULATORY SUBUNIT-ASSOCIATED PROTEIN 1"/>
    <property type="match status" value="1"/>
</dbReference>
<dbReference type="PROSITE" id="PS01278">
    <property type="entry name" value="MTTASE_RADICAL"/>
    <property type="match status" value="1"/>
</dbReference>
<feature type="domain" description="MTTase N-terminal" evidence="8">
    <location>
        <begin position="3"/>
        <end position="137"/>
    </location>
</feature>
<dbReference type="PROSITE" id="PS51918">
    <property type="entry name" value="RADICAL_SAM"/>
    <property type="match status" value="1"/>
</dbReference>
<evidence type="ECO:0000259" key="9">
    <source>
        <dbReference type="PROSITE" id="PS51918"/>
    </source>
</evidence>
<dbReference type="AlphaFoldDB" id="A0A1F6ABG1"/>
<dbReference type="FunFam" id="3.40.50.12160:FF:000003">
    <property type="entry name" value="CDK5 regulatory subunit-associated protein 1"/>
    <property type="match status" value="1"/>
</dbReference>
<dbReference type="InterPro" id="IPR006638">
    <property type="entry name" value="Elp3/MiaA/NifB-like_rSAM"/>
</dbReference>
<keyword evidence="6" id="KW-0411">Iron-sulfur</keyword>
<dbReference type="SUPFAM" id="SSF102114">
    <property type="entry name" value="Radical SAM enzymes"/>
    <property type="match status" value="2"/>
</dbReference>
<name>A0A1F6ABG1_9BACT</name>
<dbReference type="InterPro" id="IPR038135">
    <property type="entry name" value="Methylthiotransferase_N_sf"/>
</dbReference>
<dbReference type="Gene3D" id="3.40.50.12160">
    <property type="entry name" value="Methylthiotransferase, N-terminal domain"/>
    <property type="match status" value="1"/>
</dbReference>
<comment type="caution">
    <text evidence="10">The sequence shown here is derived from an EMBL/GenBank/DDBJ whole genome shotgun (WGS) entry which is preliminary data.</text>
</comment>
<dbReference type="EMBL" id="MFJN01000016">
    <property type="protein sequence ID" value="OGG21773.1"/>
    <property type="molecule type" value="Genomic_DNA"/>
</dbReference>
<dbReference type="GO" id="GO:0005829">
    <property type="term" value="C:cytosol"/>
    <property type="evidence" value="ECO:0007669"/>
    <property type="project" value="TreeGrafter"/>
</dbReference>
<feature type="domain" description="Radical SAM core" evidence="9">
    <location>
        <begin position="124"/>
        <end position="428"/>
    </location>
</feature>
<dbReference type="PROSITE" id="PS51449">
    <property type="entry name" value="MTTASE_N"/>
    <property type="match status" value="1"/>
</dbReference>
<protein>
    <submittedName>
        <fullName evidence="10">Uncharacterized protein</fullName>
    </submittedName>
</protein>
<reference evidence="10 11" key="1">
    <citation type="journal article" date="2016" name="Nat. Commun.">
        <title>Thousands of microbial genomes shed light on interconnected biogeochemical processes in an aquifer system.</title>
        <authorList>
            <person name="Anantharaman K."/>
            <person name="Brown C.T."/>
            <person name="Hug L.A."/>
            <person name="Sharon I."/>
            <person name="Castelle C.J."/>
            <person name="Probst A.J."/>
            <person name="Thomas B.C."/>
            <person name="Singh A."/>
            <person name="Wilkins M.J."/>
            <person name="Karaoz U."/>
            <person name="Brodie E.L."/>
            <person name="Williams K.H."/>
            <person name="Hubbard S.S."/>
            <person name="Banfield J.F."/>
        </authorList>
    </citation>
    <scope>NUCLEOTIDE SEQUENCE [LARGE SCALE GENOMIC DNA]</scope>
</reference>
<dbReference type="Proteomes" id="UP000177092">
    <property type="component" value="Unassembled WGS sequence"/>
</dbReference>
<dbReference type="InterPro" id="IPR007197">
    <property type="entry name" value="rSAM"/>
</dbReference>
<evidence type="ECO:0000256" key="3">
    <source>
        <dbReference type="ARBA" id="ARBA00022691"/>
    </source>
</evidence>
<evidence type="ECO:0000313" key="10">
    <source>
        <dbReference type="EMBL" id="OGG21773.1"/>
    </source>
</evidence>
<evidence type="ECO:0000259" key="8">
    <source>
        <dbReference type="PROSITE" id="PS51449"/>
    </source>
</evidence>
<dbReference type="InterPro" id="IPR023404">
    <property type="entry name" value="rSAM_horseshoe"/>
</dbReference>
<evidence type="ECO:0000256" key="5">
    <source>
        <dbReference type="ARBA" id="ARBA00023004"/>
    </source>
</evidence>
<keyword evidence="5" id="KW-0408">Iron</keyword>
<evidence type="ECO:0000256" key="7">
    <source>
        <dbReference type="SAM" id="MobiDB-lite"/>
    </source>
</evidence>
<feature type="region of interest" description="Disordered" evidence="7">
    <location>
        <begin position="214"/>
        <end position="233"/>
    </location>
</feature>
<evidence type="ECO:0000256" key="6">
    <source>
        <dbReference type="ARBA" id="ARBA00023014"/>
    </source>
</evidence>
<dbReference type="STRING" id="1798384.A3D03_01340"/>
<proteinExistence type="predicted"/>
<dbReference type="PANTHER" id="PTHR43020:SF2">
    <property type="entry name" value="MITOCHONDRIAL TRNA METHYLTHIOTRANSFERASE CDK5RAP1"/>
    <property type="match status" value="1"/>
</dbReference>
<dbReference type="SFLD" id="SFLDS00029">
    <property type="entry name" value="Radical_SAM"/>
    <property type="match status" value="1"/>
</dbReference>
<dbReference type="GO" id="GO:0051539">
    <property type="term" value="F:4 iron, 4 sulfur cluster binding"/>
    <property type="evidence" value="ECO:0007669"/>
    <property type="project" value="UniProtKB-KW"/>
</dbReference>
<dbReference type="GO" id="GO:0035597">
    <property type="term" value="F:tRNA-2-methylthio-N(6)-dimethylallyladenosine(37) synthase activity"/>
    <property type="evidence" value="ECO:0007669"/>
    <property type="project" value="TreeGrafter"/>
</dbReference>